<feature type="region of interest" description="Disordered" evidence="1">
    <location>
        <begin position="7107"/>
        <end position="7132"/>
    </location>
</feature>
<feature type="region of interest" description="Disordered" evidence="1">
    <location>
        <begin position="3552"/>
        <end position="3593"/>
    </location>
</feature>
<evidence type="ECO:0000313" key="3">
    <source>
        <dbReference type="Proteomes" id="UP000294947"/>
    </source>
</evidence>
<gene>
    <name evidence="2" type="ORF">E1288_42110</name>
</gene>
<dbReference type="GO" id="GO:0006355">
    <property type="term" value="P:regulation of DNA-templated transcription"/>
    <property type="evidence" value="ECO:0007669"/>
    <property type="project" value="InterPro"/>
</dbReference>
<feature type="region of interest" description="Disordered" evidence="1">
    <location>
        <begin position="6784"/>
        <end position="6804"/>
    </location>
</feature>
<accession>A0A4R4XX59</accession>
<proteinExistence type="predicted"/>
<dbReference type="SUPFAM" id="SSF46894">
    <property type="entry name" value="C-terminal effector domain of the bipartite response regulators"/>
    <property type="match status" value="2"/>
</dbReference>
<reference evidence="2 3" key="1">
    <citation type="submission" date="2019-03" db="EMBL/GenBank/DDBJ databases">
        <title>Draft genome sequences of novel Actinobacteria.</title>
        <authorList>
            <person name="Sahin N."/>
            <person name="Ay H."/>
            <person name="Saygin H."/>
        </authorList>
    </citation>
    <scope>NUCLEOTIDE SEQUENCE [LARGE SCALE GENOMIC DNA]</scope>
    <source>
        <strain evidence="2 3">7K502</strain>
    </source>
</reference>
<feature type="region of interest" description="Disordered" evidence="1">
    <location>
        <begin position="1468"/>
        <end position="1507"/>
    </location>
</feature>
<feature type="region of interest" description="Disordered" evidence="1">
    <location>
        <begin position="2868"/>
        <end position="2899"/>
    </location>
</feature>
<feature type="non-terminal residue" evidence="2">
    <location>
        <position position="7462"/>
    </location>
</feature>
<feature type="compositionally biased region" description="Low complexity" evidence="1">
    <location>
        <begin position="992"/>
        <end position="1005"/>
    </location>
</feature>
<evidence type="ECO:0000256" key="1">
    <source>
        <dbReference type="SAM" id="MobiDB-lite"/>
    </source>
</evidence>
<dbReference type="InterPro" id="IPR036388">
    <property type="entry name" value="WH-like_DNA-bd_sf"/>
</dbReference>
<feature type="compositionally biased region" description="Low complexity" evidence="1">
    <location>
        <begin position="4728"/>
        <end position="4739"/>
    </location>
</feature>
<feature type="region of interest" description="Disordered" evidence="1">
    <location>
        <begin position="942"/>
        <end position="1038"/>
    </location>
</feature>
<dbReference type="Gene3D" id="1.10.10.10">
    <property type="entry name" value="Winged helix-like DNA-binding domain superfamily/Winged helix DNA-binding domain"/>
    <property type="match status" value="2"/>
</dbReference>
<feature type="region of interest" description="Disordered" evidence="1">
    <location>
        <begin position="4351"/>
        <end position="4380"/>
    </location>
</feature>
<sequence>MARVVWLRAGWGEAAEVVFNKILAGLRAEQSAAGGPSQAPEAGSSQTQVQEQEQPLGGASVLPPVDDTLVSEALRGDTAAVVDEVVSQWGLAGQEMTVFVQGQEAEFTAADDGNPGTLEGDSDGGDGLLGGGFGGSALLHRQSESVEEPSSLGGTTAVRVEWTPQGLLDAADALDAARARDLSLSAVSALRWGSALGEVRQVFAGRDWLAEAGPAYRDAAFRIVAHVLAETPAAMYLPEFAGVDLNSVVDLLGVVAARVPAWPVRFTPEGLRTVADRLDAAESAFLEGQRRRGTDHGHVVRLQQAQAEVADVLGGLTGAHRLAGLHEVARGAVGRIVAYALAGRPFALEVLYATPQLRNLGWGSAEQLVQEIADNVRQVRQWGELAGGVEAWESFSGALDRLRLRSHRVPELASLGMVGDVRDRLTELARSAEEPSTTEFLVVRRPTGGRGQAVHVRGWEALSGVLPDALGDPGSGYWVYGLDAGGRRIDPGQVATAMPVMPGWTGAALEAQLTRVRSGEDAWLEQLRPAEQGAYGNRLGIANRLIRGEHFGYISPAAAAFREEYPGDWGNLVELAKRANAGSQPALALFRRTPELAGLVHESSSRVPLRGLMPVLTHVVRDRYQRAANEPGDQSGQERVLAWDALPAITVAGLEDAANLLVRETDSDRWDVLDAAHQLTESGRELNAEWLKRGQTAAKAFWSDGTPDTETSKTLKKLPSAKQDAVEVITAHVLAGNPLALLMLAKTEAFRAADSWGPVPQTRSAPSTAVHVMRVFATLVSAEPVVSGQEDSRGGAAEQRDVLPLSAEWLLRAVDQLRTAEQDISVRKWLDRAEQLRTAKVMVWAAYGELSDDDLSALNALGPAQLAVNRLIAEALAGVPEALQIVRDTPRLEELGWDPDVELDGVAVALSALEIVARNSSASPESAPPASMVLPVRSQGAVPAGAGRVGTRDSDGDGGAPQVLRDAPRQRLRRAVEEEGESSTGPVRRATVPDPDGDVPMGDFPTFSDDDVFGGFGAPEGSVSGDSEGVPGDKGKRVVGRGVATAQAPGSGRGESTAGAEQGHGAVQLSFKEARFAPDAKPTPAERLLATYKANPGRPIPMGTLQRVGRPERLDNPIHPDTFVHINQAVRERLGGGSFEGSSGWIVTENKRRSEISYLYVPKMPVADMRTGHRFTAVDWGKLLDADELKVLLFFVRAPGRELFRADVLSEIWDSNSGVMAGQADERISKVNRVLRRHGAGVIVSHTSGRKGGGASSWWYTTTGAPGDRLIDASVIEDLVEKVWSRKRSPRAKGLLMKTPDRWGWLERDEFDVMRALKAQPGTRLKFDVFASEWVTSRIKKQLNAVLQPGSGRVDGGHQQGMVFVPGQGGVELEEAGDSWVGGVWSRARVLSAASVLEPPGSSEAWSEIWGELSSVSGVGALQALSGEDGAVYEGLARVVRLRAGWGEAAEVVFDEILTGLVAEQAAAAAPSQEQEQEQEQTDADAPGNDGMALTRPVGSGPATADVRPLELTLGGLESLARALERREAELDVENAQRLNREGLRTGSSWKAVVDRGLVPAALSGGSKKVLQRVARHITAKTPLAVQAVRDSELAGLVNAEGESRIPLAGWLVVLAHGAEGSGSVAGGVGMPDGRLTFERLEEIARKLGDAAEVAHWALPATGEVLDETKREAAAEHLVKATLAVQEASENLQVRERLGQLKSREQEVVKTFVAHVVALNPFALRVMAKTEAFRAAESWGNTDGWLLELSHLKKSREFAETLLNLVAGALLQGTVLPGSAESQEVTDRLPAGLREVVSALNQDELSHLQSAFKAGWSSGPKRRSAGSERRSALTKAKQEVARALSPEGRRLLGGGDPVVQSAIIRFVAEASVSGSLAQKIALQAGFAATGDVKSLLEAVVSRGVDWTSLAAGSSQVQEQARADADASGNGGMASLRGPVGSGPAMADVRPLEWTPDGLKSLARALERREAVLKSSSLLLSEKDMENARGLSEASSKLGSAWTSVVGWGLVPAALSEVSEAVIKTVARHIVAKTPLAVQAVGTSELAGLVNAEGESRIPLAGWLAVLAHVAEGSGSVAGGVGTPDGRLTFERLEKVAWELGDAAEVERWALPPTGEVHDETKREAEHLVKAKLAVLEASEKEARESLGKLGWREREVVKTFVAHVLAMDPVALRVMAKTEAFHAKESWGDTEHWVPKPGSSQRFRNSRDVAATLLNLVAGALLQGTVPGGSSQILQQGSVDGQEVAQESEDPIMPAGLRAVVSAMGWDELRPSQSMLRAQVLAGDRRQSRLSEGRSALSKRRSDLAEAKQKVAGAYGELSPVDRQVLVGLDPVARGAINRFVAEASVSGSLAQKIALQTGFAAAGDVKSLLEAVVSGRVDWTSLAEAAAKELDAASESGKRSGASGVRRKRLPAAGEQVDPQRDTPAKRPRVEDAGSGSGAGIGRLVWSPERVVALVARLAAVEGFVAERTAEAVALAHGRVGPEVEGVFALLPDDVRQAVDRFVGYVLEGRRSALQVVNQTPQLWRATGSAESLLGAVAAGLAWGALEGGSAAWDGFARALARRGASFDGEVMPRSLKVIPEDRNVREVLDETVMHATEDRVAAEALVVRWPEGGLGGAAGIRAWHVPAVGELPPGLSDAGFRYSVFVVDNQGQQLELVVDDARGVLNRFADMNQLEESRPWHYDAALAAISRLLEIGEFSAAYIDGAARMIARGLGVLRPDLVMPSDAPPAVDRGAGQDPLTSAREIYVAASSLRPHYNHLKAAQGIVSETNLFDTPVDPDFVDLDGGSPYNMLSRLVAERIANSDWGEKRLREFAVGLGHHLGTVNPAWWVQFEGLGGSGPDQVGQETPAEPVQYDPEELRDWEKQQLSGGGHDSAGAGPSTQPPPRHTAPDYVVGSRPGLERELQDVVRVVQDRFKIQIGTLRGVSGWDEVAQRLQASDSVRAVGVLFDSSNGAAWGLERGQTELRAWRGGHKQPLSEVAEVAEGTLHLFVIDGNYKVLHGTTVPVTYLSVPSEELKRGDVWGGAAAVDSFTEATGLDPEVQPFPNKAPALFRSLWELAETADSFDALVLREVGDGGVSAAWHLTRQAVLAGETPPEFGSETLNEQVRYFVYVAADGMRIAHDVVIDPAKAPAVLSRDVLDTRIDGGRLAAEGFEAATGKSLELRLLGGDPREARARLRAAAVVADLAGVVVATAPVAGTAWVLTREQVTREEFGPEFSRSGVDYYAHAVDSAGETIDLDLDQLSRTAQAEYAPLTWTSEGMRQAAQHLPMLGESRDDDQRHSEIRSKVEHAHSALRAESRAFLAALDEPDRDAITAIVTAVLYGTKAAATMLVATPELSNSSWRSATSLLDAFATHLRTNRPAGFGEIAPRLTVAPSTTGAALVGEESADTALPITGRQLVENVDGWSEAREAFRGALGARGLQGVAPAPAPVLVEGDVQGRLESFAEGDVFAQALVVRLPRSGGRGQAWRVTVVEVRMWVEFDDFPDGFADGFSDYYVYAVDDQGRVVFGGSSGVGPEESVGSGVGDGVESGVHPDFAVDGMATEQASVGLKDQRDESLSGDELGNRSPDGLSTVQEQEFPGLPDGSWPEVEAAALAGRESADAAASPGPLAVDGVISGRVLVEDVVGGREARRDFQDALRKRRIEVVEPEPIQFSSDAGDARVFLDDLANGDAGEHGYRGETFAEAVVVRLPKSGGSGKVGRAWHVTGTNVKLLEFPEDFADSSSDYFLYAVDYLGETVIGGSTGIPPVEESVGTGDDDHTTEQPDESLSGDEPGNRSPDGLTSTLEGLRQAALDPDAAAPAGQESADVAAPPVPVAVDGVISGRWLVENVEGREALEAFQGALGARGLQGVEPERVLLRSVAGDVRGRLESLVEGVGGFVEALVVRLPRSGGAGQAWRVTDVDVSGWELWGPEGFADGFSDYYVYAVDDQGRVVFGGSSSVGPEESVGSGVGDGVESGVHHPGFPADGMVTERARRIRRLRRSWHRGYDRVLRLFRRIRHGSPLAWSQGIVPEDELVRDGDDVASGPTLPWETLDDLPDVIDNETLARLIPGGEKASSDFLSATQISPVEPRRYVHDVLVAGSTLLAMADFGVPFAHAVVVKVWPTGEESGLAAQAWYVTGQEFASGGFPAGFDSGPDDRYFIFAADAQLEAIPHDVVTDGLTSTLEGLRQAALDPGAVMELLVRSQGIVPEDELVRDGDDVASGPTLPWETLDDLPDVIDNETLARLIPGGEKASSDFLSATQISPVEPRRYVHDVLVAGSTLLAMADFGVPFAHAVVVKVWPTGEESGLAAQAWYVTKEELVSRGFPAGFDSGPGHYYMFAADAQLEAIPHDVVINPYKVPRAADVPDGQSPRPQTPSQQHEEQQADSDSVDGLTWTLDDLAAAAKRLRNAEIERLSPQERASAESRLEQAMKQVENASASPTLTRQQKIFLIGLEPHPEPGRDGRDDEAPEYVEAIRTIIALALIGSPATTEAFARTAALKFAEPQADVLLEIFVQQLLDHRPGSSVSAAPEPGSETARQSDEVSLPPVEPLTEWPALESLGARGRFSDNDGSSVAFDDTAAGDRMIEHEDPGQESRADAAGVAGGEVITRQQLRDNVVDGPKARENFQQALTNKGLPDAEPEPAFFSDDANIAKALLAALANAGAFVEAVVVRLPKTGASELDGQAWHLSVEQVRHSKFPDNFEDSDSRYFLYAVGDDGSAVTGDFPIRSLEGDPGAGSSSGPRVGGPRPEEATGEAGGSSASRVPDGWVGARDNSLDNDGTPMEVDEAAPTEVLVEPDSGSMSAQDAEWVRRMFAGLERRAADAFARGEVSDHPTRGPRLFGNTRIRSVPLALDVDLMELPLRQVWGLLKRADMIRSELPDEPFTPEALDEAGRDVVILESNWTAADRQILQELPEQFRTGFRLPAKREIAMARSAIWLGGPLDGSPRTAKFIDGLAATRRNFKGPMVLFTDVPRADITQALNGLALRGDRLDSVRRMVLIAGQLGMWVVNIDELPLAKVSAPVVERVLMDRTKSSPYGYVQASDALRWLLSFALGNLYLDGDAVLDRPQVFQQVLVSDVGYRLLERQDVEREDTGGFVSNDAILMSRGHPKALGYLGTYARAGELTQIDLFGDRLYNRPAELFDENPKGIFFLDHSSVMDRTGPGLLANVRRNTGKFHLLPGVSGSNASSWLAAVVPSAEPKIAQEDHARSEELVAKVADVLILYLYNRPHDMFYPAVRNLLSRHENPQLVLQAASTFIASVPAFRSRAASVTNAEFRNREWQHVATTATLEELFTVTGGDALTWRGYLSGPAQLKRPPAELLPEGLITAGGWRNALTPVASVQENSLMASLVRWRVAGEAGHWWNYGIPGMGTALLTHLDVHWRMHWAQMKIELDFTDARDIIESVDFEWVPGGVDTLILMFSGKTHVTAVVAGKKDGEWSRAWNVVSSPQNGRPVLVDALVDMANLADGTPILGELHPTLSEYDELYASAVNVDGTPLTVANAGGQADANAGRPRWDRNLALGMAAHLKSLESRTGADTDARRAAQADRLRAAYQRFDKRPADDDQVLAATRRLLSGFGLEEAVEVITLHAWRGAEAVRRLLPSDLPSDLNEFVPVVAKIIALDVAGSMESPPLDHLREDASAEEIKLTVRRRVGQYLTSLYEAAAGFTNLDDITDEQVREDRTRQLEHARRAVALIDGAALRERGLTAEQLALIVAQDLDPLDEVSSANTVARKIAGRLGIAIAEPGNQPAHVVSANVPAGAVPAGGAVGLNRPGGGWTAEGVVSRASWMWMGWPYSGDAVHSEPSRRIKDTVKKLVQDAAPGVLGGREFIDGSLGKAAVVLAAHELWDPSRRSRGWEVAVSDAADLIREIITDLAGVPNPREVSLESFESRDEAHAWVDINAEHMRQIGSLLHIPGALWRHPDYDMLCVYAWGALYNSMKTGEPFRFDPTGDLSRRLLLSDVARELGVGDFTEYDGGRNSLIDVGRELPERGVGVAMWTVNGNQYHLVGVWRNSRGQVWVLDASTGLPAALPGGTYYFGVVDASKLDGGLIRLPGLKPGSDDGRDAQRRITEIVEPGLRRDRMSAYPAVDRATLEEFAQGDGAIGEFRADTGRDPRPRVIAASDDVWGVFTRLARQPNVDRVFLLEGTRGGLRTWRLTGDDLRTRNVPDGLGSDDAVYFVDVADVDGNLIEVGSKPKAALVEESAGVVRELGRLTDLMYFVDDVRGARRAVAERFGGAWELARVVSELLPSSNEPGSDVVVHRQLRRLGDVVRFLDASTSGALVGYVGGIDAAVKVTGAAPETVFGWVRGGVPETGDAGRLRLAALEKVVKTFGGSANIQRVDQRLADLTTQQRRQFDLPGDVARFSDVLAVFARTPASDRVRFVDDLARVLGLVESSSGEQRGGFVGGRERTERLERTNAPAEAGGGWVGARDESLDDDGSLAEGDWAGVGDPVDVLMGELDPFAENEQNASSVRLTPEVLRDAADRLRAAEPPRPPRTDADKQVSAALREASKEVTDIGALRELAHSGNVFRAKYPRTWESVRLVVVHAAAGTDAALQLLTEWGLEFEGQRRSRDDVATLLADLMRRMREFPPGPEDKLTKDQRRLVPYLAEGMSEAQIADRLRWSGSRFDDELEGLRKDLGLESRAQVVKWAYDQRSSAGSGRLDFTSESLRRARIMLLAAEPRPARSEAERQILDDLNKASKAVKDAYDGREPARRVDEGTWADISVLARHALAGTPEALELINGSELAHLVVSTVFEDHTVKGRIAVSAAGLVDQVVRRAQAEADSGGSGDNAGEVKGKGKGRGSEEILGVALAAEFRAHPNVLWGWEKWLGEVRDAVEKDGVKSRASSEKSFGSYLSIARKILGSGSGSGSGAAGWVVATSGKYMFIPDAAVSDAAVADGERSAGDRKRLNWGTVLEERGVKLLAEFAKRPRRFIPTAEVGGQYSGKTLMQRVSQINGLLRANSAGHIFGVNDDVRGKGFIYTSGEEGDRLLSRDEIPDADRKQLHPKRRRYGWELLVGDKWRVWLSDDAGKLLSALQKGVPRRVDDSSKQALDELYLVGVDTGVGNLVVASVGGNLELEQAGHAATLTKLDDPELGEMNYRGQQEARNKRGLEAPEGSRSVKRQRRAAESPVRLESFNRVLFAPDATPDERLEAFYRANQSRPIPRRILLEGARLTDKMFNPQNAVVQKRLDGEGIDAGGWIVAEQRGDENAFLFVPKMSVDDIRGRTGHRFTAVDWGKLLTPRLLEMLHLFAQERGQEVSRTKLRESFWGQNSDDETERAVDERIRDLNKVLRLHGAGIIVSHGSSKKGGGARSLRYTTTGAEGDRLVDPSTIEDLMTRVRPRGDSPRAAGLLMKTSGWWGWLMRDEFDVMRELMAAQRGTLVKPDVFEKPWGKLRLKRLERIRDQLNAVLKARPDPEVPGGESVGSGRVEFDRKEGMRFVPGEGVVELEEAGDSWV</sequence>
<dbReference type="InterPro" id="IPR016032">
    <property type="entry name" value="Sig_transdc_resp-reg_C-effctor"/>
</dbReference>
<feature type="region of interest" description="Disordered" evidence="1">
    <location>
        <begin position="2391"/>
        <end position="2437"/>
    </location>
</feature>
<protein>
    <submittedName>
        <fullName evidence="2">Helix-turn-helix domain-containing protein</fullName>
    </submittedName>
</protein>
<comment type="caution">
    <text evidence="2">The sequence shown here is derived from an EMBL/GenBank/DDBJ whole genome shotgun (WGS) entry which is preliminary data.</text>
</comment>
<feature type="compositionally biased region" description="Basic and acidic residues" evidence="1">
    <location>
        <begin position="2419"/>
        <end position="2433"/>
    </location>
</feature>
<dbReference type="EMBL" id="SMKW01000111">
    <property type="protein sequence ID" value="TDD36351.1"/>
    <property type="molecule type" value="Genomic_DNA"/>
</dbReference>
<dbReference type="GO" id="GO:0003677">
    <property type="term" value="F:DNA binding"/>
    <property type="evidence" value="ECO:0007669"/>
    <property type="project" value="InterPro"/>
</dbReference>
<feature type="region of interest" description="Disordered" evidence="1">
    <location>
        <begin position="109"/>
        <end position="129"/>
    </location>
</feature>
<evidence type="ECO:0000313" key="2">
    <source>
        <dbReference type="EMBL" id="TDD36351.1"/>
    </source>
</evidence>
<feature type="region of interest" description="Disordered" evidence="1">
    <location>
        <begin position="4513"/>
        <end position="4538"/>
    </location>
</feature>
<feature type="compositionally biased region" description="Basic and acidic residues" evidence="1">
    <location>
        <begin position="7108"/>
        <end position="7117"/>
    </location>
</feature>
<feature type="region of interest" description="Disordered" evidence="1">
    <location>
        <begin position="4716"/>
        <end position="4776"/>
    </location>
</feature>
<name>A0A4R4XX59_9PSEU</name>
<dbReference type="Proteomes" id="UP000294947">
    <property type="component" value="Unassembled WGS sequence"/>
</dbReference>
<feature type="compositionally biased region" description="Polar residues" evidence="1">
    <location>
        <begin position="43"/>
        <end position="53"/>
    </location>
</feature>
<feature type="region of interest" description="Disordered" evidence="1">
    <location>
        <begin position="3749"/>
        <end position="3790"/>
    </location>
</feature>
<feature type="region of interest" description="Disordered" evidence="1">
    <location>
        <begin position="6399"/>
        <end position="6434"/>
    </location>
</feature>
<organism evidence="2 3">
    <name type="scientific">Saccharopolyspora elongata</name>
    <dbReference type="NCBI Taxonomy" id="2530387"/>
    <lineage>
        <taxon>Bacteria</taxon>
        <taxon>Bacillati</taxon>
        <taxon>Actinomycetota</taxon>
        <taxon>Actinomycetes</taxon>
        <taxon>Pseudonocardiales</taxon>
        <taxon>Pseudonocardiaceae</taxon>
        <taxon>Saccharopolyspora</taxon>
    </lineage>
</organism>
<feature type="region of interest" description="Disordered" evidence="1">
    <location>
        <begin position="32"/>
        <end position="64"/>
    </location>
</feature>
<keyword evidence="3" id="KW-1185">Reference proteome</keyword>
<feature type="region of interest" description="Disordered" evidence="1">
    <location>
        <begin position="1045"/>
        <end position="1064"/>
    </location>
</feature>
<feature type="compositionally biased region" description="Basic and acidic residues" evidence="1">
    <location>
        <begin position="6406"/>
        <end position="6415"/>
    </location>
</feature>
<feature type="compositionally biased region" description="Basic and acidic residues" evidence="1">
    <location>
        <begin position="966"/>
        <end position="977"/>
    </location>
</feature>